<keyword evidence="2" id="KW-0472">Membrane</keyword>
<accession>A0A0F9MIQ6</accession>
<gene>
    <name evidence="4" type="ORF">LCGC14_1084350</name>
</gene>
<evidence type="ECO:0000259" key="3">
    <source>
        <dbReference type="Pfam" id="PF01855"/>
    </source>
</evidence>
<sequence>MSLNDKNRFLPEGKYVMMGNIAMAEGALAAGLGFFGGYPITPSTEVIEHLAKRLPEVGGCCMQMEDE</sequence>
<organism evidence="4">
    <name type="scientific">marine sediment metagenome</name>
    <dbReference type="NCBI Taxonomy" id="412755"/>
    <lineage>
        <taxon>unclassified sequences</taxon>
        <taxon>metagenomes</taxon>
        <taxon>ecological metagenomes</taxon>
    </lineage>
</organism>
<keyword evidence="2" id="KW-1133">Transmembrane helix</keyword>
<reference evidence="4" key="1">
    <citation type="journal article" date="2015" name="Nature">
        <title>Complex archaea that bridge the gap between prokaryotes and eukaryotes.</title>
        <authorList>
            <person name="Spang A."/>
            <person name="Saw J.H."/>
            <person name="Jorgensen S.L."/>
            <person name="Zaremba-Niedzwiedzka K."/>
            <person name="Martijn J."/>
            <person name="Lind A.E."/>
            <person name="van Eijk R."/>
            <person name="Schleper C."/>
            <person name="Guy L."/>
            <person name="Ettema T.J."/>
        </authorList>
    </citation>
    <scope>NUCLEOTIDE SEQUENCE</scope>
</reference>
<dbReference type="PANTHER" id="PTHR43088">
    <property type="entry name" value="SUBUNIT OF PYRUVATE:FLAVODOXIN OXIDOREDUCTASE-RELATED"/>
    <property type="match status" value="1"/>
</dbReference>
<dbReference type="InterPro" id="IPR052368">
    <property type="entry name" value="2-oxoacid_oxidoreductase"/>
</dbReference>
<dbReference type="SUPFAM" id="SSF52518">
    <property type="entry name" value="Thiamin diphosphate-binding fold (THDP-binding)"/>
    <property type="match status" value="1"/>
</dbReference>
<keyword evidence="2" id="KW-0812">Transmembrane</keyword>
<dbReference type="InterPro" id="IPR002880">
    <property type="entry name" value="Pyrv_Fd/Flavodoxin_OxRdtase_N"/>
</dbReference>
<keyword evidence="1" id="KW-0560">Oxidoreductase</keyword>
<dbReference type="Gene3D" id="3.40.50.970">
    <property type="match status" value="1"/>
</dbReference>
<evidence type="ECO:0000256" key="1">
    <source>
        <dbReference type="ARBA" id="ARBA00023002"/>
    </source>
</evidence>
<dbReference type="AlphaFoldDB" id="A0A0F9MIQ6"/>
<dbReference type="PANTHER" id="PTHR43088:SF1">
    <property type="entry name" value="SUBUNIT OF PYRUVATE:FLAVODOXIN OXIDOREDUCTASE"/>
    <property type="match status" value="1"/>
</dbReference>
<dbReference type="InterPro" id="IPR029061">
    <property type="entry name" value="THDP-binding"/>
</dbReference>
<feature type="domain" description="Pyruvate flavodoxin/ferredoxin oxidoreductase pyrimidine binding" evidence="3">
    <location>
        <begin position="25"/>
        <end position="67"/>
    </location>
</feature>
<proteinExistence type="predicted"/>
<protein>
    <recommendedName>
        <fullName evidence="3">Pyruvate flavodoxin/ferredoxin oxidoreductase pyrimidine binding domain-containing protein</fullName>
    </recommendedName>
</protein>
<dbReference type="GO" id="GO:0016491">
    <property type="term" value="F:oxidoreductase activity"/>
    <property type="evidence" value="ECO:0007669"/>
    <property type="project" value="UniProtKB-KW"/>
</dbReference>
<evidence type="ECO:0000256" key="2">
    <source>
        <dbReference type="SAM" id="Phobius"/>
    </source>
</evidence>
<comment type="caution">
    <text evidence="4">The sequence shown here is derived from an EMBL/GenBank/DDBJ whole genome shotgun (WGS) entry which is preliminary data.</text>
</comment>
<dbReference type="Pfam" id="PF01855">
    <property type="entry name" value="POR_N"/>
    <property type="match status" value="1"/>
</dbReference>
<dbReference type="EMBL" id="LAZR01004768">
    <property type="protein sequence ID" value="KKN05729.1"/>
    <property type="molecule type" value="Genomic_DNA"/>
</dbReference>
<name>A0A0F9MIQ6_9ZZZZ</name>
<feature type="non-terminal residue" evidence="4">
    <location>
        <position position="67"/>
    </location>
</feature>
<feature type="transmembrane region" description="Helical" evidence="2">
    <location>
        <begin position="21"/>
        <end position="40"/>
    </location>
</feature>
<evidence type="ECO:0000313" key="4">
    <source>
        <dbReference type="EMBL" id="KKN05729.1"/>
    </source>
</evidence>